<accession>A0A9Q0MNX1</accession>
<gene>
    <name evidence="3" type="primary">abcG23_0</name>
    <name evidence="3" type="ORF">Bhyg_15579</name>
</gene>
<keyword evidence="4" id="KW-1185">Reference proteome</keyword>
<evidence type="ECO:0000259" key="2">
    <source>
        <dbReference type="Pfam" id="PF00005"/>
    </source>
</evidence>
<evidence type="ECO:0000313" key="3">
    <source>
        <dbReference type="EMBL" id="KAJ6633870.1"/>
    </source>
</evidence>
<dbReference type="GO" id="GO:0005524">
    <property type="term" value="F:ATP binding"/>
    <property type="evidence" value="ECO:0007669"/>
    <property type="project" value="InterPro"/>
</dbReference>
<feature type="domain" description="ABC transporter" evidence="2">
    <location>
        <begin position="7"/>
        <end position="56"/>
    </location>
</feature>
<feature type="transmembrane region" description="Helical" evidence="1">
    <location>
        <begin position="188"/>
        <end position="210"/>
    </location>
</feature>
<dbReference type="PANTHER" id="PTHR43038">
    <property type="entry name" value="ATP-BINDING CASSETTE, SUB-FAMILY H, MEMBER 1"/>
    <property type="match status" value="1"/>
</dbReference>
<dbReference type="PANTHER" id="PTHR43038:SF3">
    <property type="entry name" value="ABC TRANSPORTER G FAMILY MEMBER 20 ISOFORM X1"/>
    <property type="match status" value="1"/>
</dbReference>
<evidence type="ECO:0000256" key="1">
    <source>
        <dbReference type="SAM" id="Phobius"/>
    </source>
</evidence>
<dbReference type="Proteomes" id="UP001151699">
    <property type="component" value="Unassembled WGS sequence"/>
</dbReference>
<dbReference type="InterPro" id="IPR003439">
    <property type="entry name" value="ABC_transporter-like_ATP-bd"/>
</dbReference>
<name>A0A9Q0MNX1_9DIPT</name>
<sequence>MEHSAIESRVDNLLHLLDLEKSTHYINNLSGGQQRRASFIVALLHEPSILILDEPTVGVDPVLRASIWKHLRDLVDTQGTTVIITTHYIEEMRQANTIGIMRNGVLMTEESPTTLLEMHNATMLEDVVLKYCLKDMNQTDIKSSREASEIIDPLMYSHDDNTKSSQTRSVHRIRALTVKNVIVLMRNIGFLFFTFATPSLIVAIFCFAIGSNPSDLGIGILNNEIGGGDCTKFTELKSCEPIQLSCAFFNSLEADRKFTLVL</sequence>
<keyword evidence="1" id="KW-0472">Membrane</keyword>
<dbReference type="Gene3D" id="3.40.50.300">
    <property type="entry name" value="P-loop containing nucleotide triphosphate hydrolases"/>
    <property type="match status" value="1"/>
</dbReference>
<proteinExistence type="predicted"/>
<reference evidence="3" key="1">
    <citation type="submission" date="2022-07" db="EMBL/GenBank/DDBJ databases">
        <authorList>
            <person name="Trinca V."/>
            <person name="Uliana J.V.C."/>
            <person name="Torres T.T."/>
            <person name="Ward R.J."/>
            <person name="Monesi N."/>
        </authorList>
    </citation>
    <scope>NUCLEOTIDE SEQUENCE</scope>
    <source>
        <strain evidence="3">HSMRA1968</strain>
        <tissue evidence="3">Whole embryos</tissue>
    </source>
</reference>
<dbReference type="InterPro" id="IPR027417">
    <property type="entry name" value="P-loop_NTPase"/>
</dbReference>
<evidence type="ECO:0000313" key="4">
    <source>
        <dbReference type="Proteomes" id="UP001151699"/>
    </source>
</evidence>
<organism evidence="3 4">
    <name type="scientific">Pseudolycoriella hygida</name>
    <dbReference type="NCBI Taxonomy" id="35572"/>
    <lineage>
        <taxon>Eukaryota</taxon>
        <taxon>Metazoa</taxon>
        <taxon>Ecdysozoa</taxon>
        <taxon>Arthropoda</taxon>
        <taxon>Hexapoda</taxon>
        <taxon>Insecta</taxon>
        <taxon>Pterygota</taxon>
        <taxon>Neoptera</taxon>
        <taxon>Endopterygota</taxon>
        <taxon>Diptera</taxon>
        <taxon>Nematocera</taxon>
        <taxon>Sciaroidea</taxon>
        <taxon>Sciaridae</taxon>
        <taxon>Pseudolycoriella</taxon>
    </lineage>
</organism>
<protein>
    <submittedName>
        <fullName evidence="3">ABC transporter G family member 23</fullName>
    </submittedName>
</protein>
<dbReference type="AlphaFoldDB" id="A0A9Q0MNX1"/>
<dbReference type="EMBL" id="WJQU01001611">
    <property type="protein sequence ID" value="KAJ6633870.1"/>
    <property type="molecule type" value="Genomic_DNA"/>
</dbReference>
<dbReference type="SUPFAM" id="SSF52540">
    <property type="entry name" value="P-loop containing nucleoside triphosphate hydrolases"/>
    <property type="match status" value="1"/>
</dbReference>
<comment type="caution">
    <text evidence="3">The sequence shown here is derived from an EMBL/GenBank/DDBJ whole genome shotgun (WGS) entry which is preliminary data.</text>
</comment>
<dbReference type="GO" id="GO:0016887">
    <property type="term" value="F:ATP hydrolysis activity"/>
    <property type="evidence" value="ECO:0007669"/>
    <property type="project" value="InterPro"/>
</dbReference>
<dbReference type="Pfam" id="PF00005">
    <property type="entry name" value="ABC_tran"/>
    <property type="match status" value="1"/>
</dbReference>
<keyword evidence="1" id="KW-0812">Transmembrane</keyword>
<dbReference type="OrthoDB" id="6780719at2759"/>
<keyword evidence="1" id="KW-1133">Transmembrane helix</keyword>